<keyword evidence="14" id="KW-0917">Virion maturation</keyword>
<dbReference type="PANTHER" id="PTHR42648">
    <property type="entry name" value="TRANSPOSASE, PUTATIVE-RELATED"/>
    <property type="match status" value="1"/>
</dbReference>
<dbReference type="InterPro" id="IPR039537">
    <property type="entry name" value="Retrotran_Ty1/copia-like"/>
</dbReference>
<evidence type="ECO:0000256" key="8">
    <source>
        <dbReference type="ARBA" id="ARBA00022801"/>
    </source>
</evidence>
<dbReference type="GO" id="GO:0004519">
    <property type="term" value="F:endonuclease activity"/>
    <property type="evidence" value="ECO:0007669"/>
    <property type="project" value="UniProtKB-KW"/>
</dbReference>
<dbReference type="GO" id="GO:0003676">
    <property type="term" value="F:nucleic acid binding"/>
    <property type="evidence" value="ECO:0007669"/>
    <property type="project" value="InterPro"/>
</dbReference>
<evidence type="ECO:0000256" key="11">
    <source>
        <dbReference type="ARBA" id="ARBA00022908"/>
    </source>
</evidence>
<protein>
    <recommendedName>
        <fullName evidence="17">Integrase catalytic domain-containing protein</fullName>
    </recommendedName>
</protein>
<dbReference type="SUPFAM" id="SSF57756">
    <property type="entry name" value="Retrovirus zinc finger-like domains"/>
    <property type="match status" value="1"/>
</dbReference>
<reference evidence="19" key="1">
    <citation type="journal article" date="2017" name="Front. Plant Sci.">
        <title>Climate Clever Clovers: New Paradigm to Reduce the Environmental Footprint of Ruminants by Breeding Low Methanogenic Forages Utilizing Haplotype Variation.</title>
        <authorList>
            <person name="Kaur P."/>
            <person name="Appels R."/>
            <person name="Bayer P.E."/>
            <person name="Keeble-Gagnere G."/>
            <person name="Wang J."/>
            <person name="Hirakawa H."/>
            <person name="Shirasawa K."/>
            <person name="Vercoe P."/>
            <person name="Stefanova K."/>
            <person name="Durmic Z."/>
            <person name="Nichols P."/>
            <person name="Revell C."/>
            <person name="Isobe S.N."/>
            <person name="Edwards D."/>
            <person name="Erskine W."/>
        </authorList>
    </citation>
    <scope>NUCLEOTIDE SEQUENCE [LARGE SCALE GENOMIC DNA]</scope>
    <source>
        <strain evidence="19">cv. Daliak</strain>
    </source>
</reference>
<dbReference type="PROSITE" id="PS50994">
    <property type="entry name" value="INTEGRASE"/>
    <property type="match status" value="1"/>
</dbReference>
<dbReference type="Proteomes" id="UP000242715">
    <property type="component" value="Unassembled WGS sequence"/>
</dbReference>
<evidence type="ECO:0000256" key="14">
    <source>
        <dbReference type="ARBA" id="ARBA00023113"/>
    </source>
</evidence>
<dbReference type="AlphaFoldDB" id="A0A2Z6LTJ1"/>
<dbReference type="GO" id="GO:0003964">
    <property type="term" value="F:RNA-directed DNA polymerase activity"/>
    <property type="evidence" value="ECO:0007669"/>
    <property type="project" value="UniProtKB-KW"/>
</dbReference>
<sequence>MKTFFCSQDLWDIVDEGFTIPEDTSTLNVSQKKELTENKQKDSNALFFLQQAVEDSIFPRIMGATSAKDAWCTLKEEFQGSDKVRAIKLQTLRREFELIQMKESETVKDYYTKIKELVSQMRSYGDNILDKRIVEKILISIPRKYDAIVTTIEQTKDLSTLSVTELIGSLEAYEQKLNRHDDNTIENAFQSKLKLRSQDKRYGGKKNGRENSRNEENSRNFSKKNQEYPPCGICKRTNHAEKYCRWRGKEQCQHCKKFGHVEKNCYSKNKHQANFVEENECENDQHDYEQHLFYATQDSNDDLSRNWYLDSGCSNHMAKDESIFKNIDDSVKVKVRLGNGTIVESKGKGTVMVETKKGTRFIKDVLLVPNLKENLLSIGQMMEKGYTLHFEGDTCSIYDNSHKRYEIAKVKMEKRNSSFPISFKYTTNIALKVQVGDSWKVMKLVKDVLGKQHRLAFPIGETWRTKDVLELIHTDVCGPMRTPSLNNSRYFILFIDDFSRMTWVYFIKEKSEVFGIFKKFKALVEKQSGKNIKMLRSDRGKEYNSHEFDKFCEDEGIEQQLTVAYSPQQNGMSERKNRTVMEMARSMMKDKGLPNTFWAEAVYTAVYILNRCPTKAVQDKTPIETWCGKKPSAKHLRVFGSICYIHVPKQKRHKLEDKTTKGIFLGYSTQSKGYRIYNLQTKKLDVSRDVEVDENASWNWDEEKVERRNISIPIPQSDIEDMEEATEEPGTPPSHPQQEISSQESTPTRVRSLVDIYETCNFSMVDSKSYEVASKQQLWTKCNKEKVPRLRKLLYGLKKAHRHWYNRIDHCFIDRGFG</sequence>
<keyword evidence="13" id="KW-0548">Nucleotidyltransferase</keyword>
<dbReference type="GO" id="GO:0008270">
    <property type="term" value="F:zinc ion binding"/>
    <property type="evidence" value="ECO:0007669"/>
    <property type="project" value="InterPro"/>
</dbReference>
<evidence type="ECO:0000313" key="18">
    <source>
        <dbReference type="EMBL" id="GAU22794.1"/>
    </source>
</evidence>
<keyword evidence="13" id="KW-0239">DNA-directed DNA polymerase</keyword>
<dbReference type="GO" id="GO:0008233">
    <property type="term" value="F:peptidase activity"/>
    <property type="evidence" value="ECO:0007669"/>
    <property type="project" value="UniProtKB-KW"/>
</dbReference>
<dbReference type="Pfam" id="PF14223">
    <property type="entry name" value="Retrotran_gag_2"/>
    <property type="match status" value="1"/>
</dbReference>
<evidence type="ECO:0000256" key="3">
    <source>
        <dbReference type="ARBA" id="ARBA00022670"/>
    </source>
</evidence>
<evidence type="ECO:0000256" key="10">
    <source>
        <dbReference type="ARBA" id="ARBA00022842"/>
    </source>
</evidence>
<dbReference type="GO" id="GO:0003887">
    <property type="term" value="F:DNA-directed DNA polymerase activity"/>
    <property type="evidence" value="ECO:0007669"/>
    <property type="project" value="UniProtKB-KW"/>
</dbReference>
<dbReference type="Gene3D" id="3.30.420.10">
    <property type="entry name" value="Ribonuclease H-like superfamily/Ribonuclease H"/>
    <property type="match status" value="1"/>
</dbReference>
<accession>A0A2Z6LTJ1</accession>
<evidence type="ECO:0000313" key="19">
    <source>
        <dbReference type="Proteomes" id="UP000242715"/>
    </source>
</evidence>
<evidence type="ECO:0000259" key="17">
    <source>
        <dbReference type="PROSITE" id="PS50994"/>
    </source>
</evidence>
<evidence type="ECO:0000256" key="15">
    <source>
        <dbReference type="ARBA" id="ARBA00023172"/>
    </source>
</evidence>
<evidence type="ECO:0000256" key="12">
    <source>
        <dbReference type="ARBA" id="ARBA00022918"/>
    </source>
</evidence>
<dbReference type="EMBL" id="DF973254">
    <property type="protein sequence ID" value="GAU22794.1"/>
    <property type="molecule type" value="Genomic_DNA"/>
</dbReference>
<keyword evidence="11" id="KW-0229">DNA integration</keyword>
<evidence type="ECO:0000256" key="4">
    <source>
        <dbReference type="ARBA" id="ARBA00022722"/>
    </source>
</evidence>
<feature type="region of interest" description="Disordered" evidence="16">
    <location>
        <begin position="196"/>
        <end position="223"/>
    </location>
</feature>
<keyword evidence="19" id="KW-1185">Reference proteome</keyword>
<dbReference type="OrthoDB" id="1933277at2759"/>
<gene>
    <name evidence="18" type="ORF">TSUD_142340</name>
</gene>
<organism evidence="18 19">
    <name type="scientific">Trifolium subterraneum</name>
    <name type="common">Subterranean clover</name>
    <dbReference type="NCBI Taxonomy" id="3900"/>
    <lineage>
        <taxon>Eukaryota</taxon>
        <taxon>Viridiplantae</taxon>
        <taxon>Streptophyta</taxon>
        <taxon>Embryophyta</taxon>
        <taxon>Tracheophyta</taxon>
        <taxon>Spermatophyta</taxon>
        <taxon>Magnoliopsida</taxon>
        <taxon>eudicotyledons</taxon>
        <taxon>Gunneridae</taxon>
        <taxon>Pentapetalae</taxon>
        <taxon>rosids</taxon>
        <taxon>fabids</taxon>
        <taxon>Fabales</taxon>
        <taxon>Fabaceae</taxon>
        <taxon>Papilionoideae</taxon>
        <taxon>50 kb inversion clade</taxon>
        <taxon>NPAAA clade</taxon>
        <taxon>Hologalegina</taxon>
        <taxon>IRL clade</taxon>
        <taxon>Trifolieae</taxon>
        <taxon>Trifolium</taxon>
    </lineage>
</organism>
<dbReference type="InterPro" id="IPR001584">
    <property type="entry name" value="Integrase_cat-core"/>
</dbReference>
<evidence type="ECO:0000256" key="7">
    <source>
        <dbReference type="ARBA" id="ARBA00022759"/>
    </source>
</evidence>
<dbReference type="InterPro" id="IPR057670">
    <property type="entry name" value="SH3_retrovirus"/>
</dbReference>
<keyword evidence="3" id="KW-0645">Protease</keyword>
<dbReference type="Pfam" id="PF00665">
    <property type="entry name" value="rve"/>
    <property type="match status" value="1"/>
</dbReference>
<evidence type="ECO:0000256" key="1">
    <source>
        <dbReference type="ARBA" id="ARBA00002180"/>
    </source>
</evidence>
<keyword evidence="7" id="KW-0255">Endonuclease</keyword>
<feature type="compositionally biased region" description="Basic and acidic residues" evidence="16">
    <location>
        <begin position="196"/>
        <end position="218"/>
    </location>
</feature>
<dbReference type="InterPro" id="IPR036875">
    <property type="entry name" value="Znf_CCHC_sf"/>
</dbReference>
<dbReference type="GO" id="GO:0015074">
    <property type="term" value="P:DNA integration"/>
    <property type="evidence" value="ECO:0007669"/>
    <property type="project" value="UniProtKB-KW"/>
</dbReference>
<comment type="function">
    <text evidence="1">The aspartyl protease (PR) mediates the proteolytic cleavages of the Gag and Gag-Pol polyproteins after assembly of the VLP.</text>
</comment>
<keyword evidence="9" id="KW-0067">ATP-binding</keyword>
<keyword evidence="6" id="KW-0547">Nucleotide-binding</keyword>
<keyword evidence="8" id="KW-0378">Hydrolase</keyword>
<dbReference type="GO" id="GO:0006508">
    <property type="term" value="P:proteolysis"/>
    <property type="evidence" value="ECO:0007669"/>
    <property type="project" value="UniProtKB-KW"/>
</dbReference>
<evidence type="ECO:0000256" key="6">
    <source>
        <dbReference type="ARBA" id="ARBA00022741"/>
    </source>
</evidence>
<keyword evidence="5" id="KW-0479">Metal-binding</keyword>
<proteinExistence type="predicted"/>
<dbReference type="InterPro" id="IPR054722">
    <property type="entry name" value="PolX-like_BBD"/>
</dbReference>
<dbReference type="GO" id="GO:0005524">
    <property type="term" value="F:ATP binding"/>
    <property type="evidence" value="ECO:0007669"/>
    <property type="project" value="UniProtKB-KW"/>
</dbReference>
<dbReference type="InterPro" id="IPR036397">
    <property type="entry name" value="RNaseH_sf"/>
</dbReference>
<dbReference type="Pfam" id="PF25597">
    <property type="entry name" value="SH3_retrovirus"/>
    <property type="match status" value="1"/>
</dbReference>
<feature type="region of interest" description="Disordered" evidence="16">
    <location>
        <begin position="711"/>
        <end position="749"/>
    </location>
</feature>
<keyword evidence="12" id="KW-0695">RNA-directed DNA polymerase</keyword>
<keyword evidence="13" id="KW-0808">Transferase</keyword>
<keyword evidence="2" id="KW-1188">Viral release from host cell</keyword>
<evidence type="ECO:0000256" key="9">
    <source>
        <dbReference type="ARBA" id="ARBA00022840"/>
    </source>
</evidence>
<feature type="compositionally biased region" description="Polar residues" evidence="16">
    <location>
        <begin position="736"/>
        <end position="749"/>
    </location>
</feature>
<feature type="compositionally biased region" description="Acidic residues" evidence="16">
    <location>
        <begin position="718"/>
        <end position="727"/>
    </location>
</feature>
<keyword evidence="4" id="KW-0540">Nuclease</keyword>
<dbReference type="SUPFAM" id="SSF53098">
    <property type="entry name" value="Ribonuclease H-like"/>
    <property type="match status" value="1"/>
</dbReference>
<dbReference type="Pfam" id="PF22936">
    <property type="entry name" value="Pol_BBD"/>
    <property type="match status" value="1"/>
</dbReference>
<evidence type="ECO:0000256" key="2">
    <source>
        <dbReference type="ARBA" id="ARBA00022612"/>
    </source>
</evidence>
<keyword evidence="15" id="KW-0233">DNA recombination</keyword>
<evidence type="ECO:0000256" key="13">
    <source>
        <dbReference type="ARBA" id="ARBA00022932"/>
    </source>
</evidence>
<name>A0A2Z6LTJ1_TRISU</name>
<feature type="domain" description="Integrase catalytic" evidence="17">
    <location>
        <begin position="454"/>
        <end position="630"/>
    </location>
</feature>
<dbReference type="PANTHER" id="PTHR42648:SF11">
    <property type="entry name" value="TRANSPOSON TY4-P GAG-POL POLYPROTEIN"/>
    <property type="match status" value="1"/>
</dbReference>
<keyword evidence="10" id="KW-0460">Magnesium</keyword>
<dbReference type="GO" id="GO:0006310">
    <property type="term" value="P:DNA recombination"/>
    <property type="evidence" value="ECO:0007669"/>
    <property type="project" value="UniProtKB-KW"/>
</dbReference>
<evidence type="ECO:0000256" key="16">
    <source>
        <dbReference type="SAM" id="MobiDB-lite"/>
    </source>
</evidence>
<evidence type="ECO:0000256" key="5">
    <source>
        <dbReference type="ARBA" id="ARBA00022723"/>
    </source>
</evidence>
<dbReference type="InterPro" id="IPR012337">
    <property type="entry name" value="RNaseH-like_sf"/>
</dbReference>